<dbReference type="EMBL" id="GG662257">
    <property type="protein sequence ID" value="EWS71161.1"/>
    <property type="molecule type" value="Genomic_DNA"/>
</dbReference>
<name>W7XBU8_TETTS</name>
<feature type="transmembrane region" description="Helical" evidence="5">
    <location>
        <begin position="379"/>
        <end position="399"/>
    </location>
</feature>
<keyword evidence="8" id="KW-1185">Reference proteome</keyword>
<dbReference type="InParanoid" id="W7XBU8"/>
<proteinExistence type="predicted"/>
<evidence type="ECO:0000256" key="5">
    <source>
        <dbReference type="SAM" id="Phobius"/>
    </source>
</evidence>
<reference evidence="8" key="1">
    <citation type="journal article" date="2006" name="PLoS Biol.">
        <title>Macronuclear genome sequence of the ciliate Tetrahymena thermophila, a model eukaryote.</title>
        <authorList>
            <person name="Eisen J.A."/>
            <person name="Coyne R.S."/>
            <person name="Wu M."/>
            <person name="Wu D."/>
            <person name="Thiagarajan M."/>
            <person name="Wortman J.R."/>
            <person name="Badger J.H."/>
            <person name="Ren Q."/>
            <person name="Amedeo P."/>
            <person name="Jones K.M."/>
            <person name="Tallon L.J."/>
            <person name="Delcher A.L."/>
            <person name="Salzberg S.L."/>
            <person name="Silva J.C."/>
            <person name="Haas B.J."/>
            <person name="Majoros W.H."/>
            <person name="Farzad M."/>
            <person name="Carlton J.M."/>
            <person name="Smith R.K. Jr."/>
            <person name="Garg J."/>
            <person name="Pearlman R.E."/>
            <person name="Karrer K.M."/>
            <person name="Sun L."/>
            <person name="Manning G."/>
            <person name="Elde N.C."/>
            <person name="Turkewitz A.P."/>
            <person name="Asai D.J."/>
            <person name="Wilkes D.E."/>
            <person name="Wang Y."/>
            <person name="Cai H."/>
            <person name="Collins K."/>
            <person name="Stewart B.A."/>
            <person name="Lee S.R."/>
            <person name="Wilamowska K."/>
            <person name="Weinberg Z."/>
            <person name="Ruzzo W.L."/>
            <person name="Wloga D."/>
            <person name="Gaertig J."/>
            <person name="Frankel J."/>
            <person name="Tsao C.-C."/>
            <person name="Gorovsky M.A."/>
            <person name="Keeling P.J."/>
            <person name="Waller R.F."/>
            <person name="Patron N.J."/>
            <person name="Cherry J.M."/>
            <person name="Stover N.A."/>
            <person name="Krieger C.J."/>
            <person name="del Toro C."/>
            <person name="Ryder H.F."/>
            <person name="Williamson S.C."/>
            <person name="Barbeau R.A."/>
            <person name="Hamilton E.P."/>
            <person name="Orias E."/>
        </authorList>
    </citation>
    <scope>NUCLEOTIDE SEQUENCE [LARGE SCALE GENOMIC DNA]</scope>
    <source>
        <strain evidence="8">SB210</strain>
    </source>
</reference>
<keyword evidence="4 5" id="KW-0472">Membrane</keyword>
<evidence type="ECO:0000259" key="6">
    <source>
        <dbReference type="PROSITE" id="PS50850"/>
    </source>
</evidence>
<sequence length="543" mass="62263">MSQSNNIDEKNENDLEKRSLDENLDMDQCLEYVNPKGKYQYILFLILLGQGIIGSFIFVGGPYFFEDPIFICQDGSKCKQVDACKQKNFQILESSNNTFTKQFELYCDRQYLKNLSLSFIFIGSLFGTFFFSFLSDLKGRRLPMIISWAFSLMGIGILAFSQNVAMIFIGQFFGGFGIYPASTLAFIILSEQSIGKFRKVTTGFLLLGFTISEGILNLLGYLFNNNWQILIRYWFFIPMILLQSTMFYIIESPRFYLNKDKHKVVSCLNKIAVRNAKNSYYSQQKLTKEQIDFNKYSLVKKKGTYSYFTLFKYKSTKWVTIACSIQKFLMIFVNYGAQFSVSDFGFSIYINATIGFSAELLSYAFLVKVLNQFKRKPSALFFQILSSLFCLLFIAFPIPDSCVDSNCYQKFMQIILYFLSRISITAYFVIISAYFPELYPTSVRSLGLGFIRATGISGSILSSFAISWSKDLGISPLVSFGIIGSLGIIFGFYLPETQNLPLKDEISEIKYYKDSILDIDEKQNVSKESHIFNNYKNGDDQDD</sequence>
<dbReference type="GO" id="GO:0022857">
    <property type="term" value="F:transmembrane transporter activity"/>
    <property type="evidence" value="ECO:0007669"/>
    <property type="project" value="InterPro"/>
</dbReference>
<dbReference type="InterPro" id="IPR005828">
    <property type="entry name" value="MFS_sugar_transport-like"/>
</dbReference>
<dbReference type="Gene3D" id="1.20.1250.20">
    <property type="entry name" value="MFS general substrate transporter like domains"/>
    <property type="match status" value="1"/>
</dbReference>
<evidence type="ECO:0000313" key="7">
    <source>
        <dbReference type="EMBL" id="EWS71161.1"/>
    </source>
</evidence>
<dbReference type="GeneID" id="24440410"/>
<feature type="transmembrane region" description="Helical" evidence="5">
    <location>
        <begin position="201"/>
        <end position="223"/>
    </location>
</feature>
<evidence type="ECO:0000256" key="4">
    <source>
        <dbReference type="ARBA" id="ARBA00023136"/>
    </source>
</evidence>
<protein>
    <submittedName>
        <fullName evidence="7">MFS transporter</fullName>
    </submittedName>
</protein>
<feature type="domain" description="Major facilitator superfamily (MFS) profile" evidence="6">
    <location>
        <begin position="53"/>
        <end position="499"/>
    </location>
</feature>
<dbReference type="Proteomes" id="UP000009168">
    <property type="component" value="Unassembled WGS sequence"/>
</dbReference>
<evidence type="ECO:0000256" key="1">
    <source>
        <dbReference type="ARBA" id="ARBA00004141"/>
    </source>
</evidence>
<dbReference type="KEGG" id="tet:TTHERM_000725959"/>
<dbReference type="GO" id="GO:0016020">
    <property type="term" value="C:membrane"/>
    <property type="evidence" value="ECO:0007669"/>
    <property type="project" value="UniProtKB-SubCell"/>
</dbReference>
<feature type="transmembrane region" description="Helical" evidence="5">
    <location>
        <begin position="474"/>
        <end position="494"/>
    </location>
</feature>
<dbReference type="STRING" id="312017.W7XBU8"/>
<organism evidence="7 8">
    <name type="scientific">Tetrahymena thermophila (strain SB210)</name>
    <dbReference type="NCBI Taxonomy" id="312017"/>
    <lineage>
        <taxon>Eukaryota</taxon>
        <taxon>Sar</taxon>
        <taxon>Alveolata</taxon>
        <taxon>Ciliophora</taxon>
        <taxon>Intramacronucleata</taxon>
        <taxon>Oligohymenophorea</taxon>
        <taxon>Hymenostomatida</taxon>
        <taxon>Tetrahymenina</taxon>
        <taxon>Tetrahymenidae</taxon>
        <taxon>Tetrahymena</taxon>
    </lineage>
</organism>
<evidence type="ECO:0000313" key="8">
    <source>
        <dbReference type="Proteomes" id="UP000009168"/>
    </source>
</evidence>
<feature type="transmembrane region" description="Helical" evidence="5">
    <location>
        <begin position="229"/>
        <end position="250"/>
    </location>
</feature>
<dbReference type="InterPro" id="IPR020846">
    <property type="entry name" value="MFS_dom"/>
</dbReference>
<gene>
    <name evidence="7" type="ORF">TTHERM_000725959</name>
</gene>
<dbReference type="PANTHER" id="PTHR24064">
    <property type="entry name" value="SOLUTE CARRIER FAMILY 22 MEMBER"/>
    <property type="match status" value="1"/>
</dbReference>
<feature type="transmembrane region" description="Helical" evidence="5">
    <location>
        <begin position="166"/>
        <end position="189"/>
    </location>
</feature>
<dbReference type="InterPro" id="IPR036259">
    <property type="entry name" value="MFS_trans_sf"/>
</dbReference>
<keyword evidence="2 5" id="KW-0812">Transmembrane</keyword>
<feature type="transmembrane region" description="Helical" evidence="5">
    <location>
        <begin position="41"/>
        <end position="65"/>
    </location>
</feature>
<dbReference type="PROSITE" id="PS50850">
    <property type="entry name" value="MFS"/>
    <property type="match status" value="1"/>
</dbReference>
<evidence type="ECO:0000256" key="3">
    <source>
        <dbReference type="ARBA" id="ARBA00022989"/>
    </source>
</evidence>
<dbReference type="RefSeq" id="XP_012656302.1">
    <property type="nucleotide sequence ID" value="XM_012800848.1"/>
</dbReference>
<dbReference type="Pfam" id="PF00083">
    <property type="entry name" value="Sugar_tr"/>
    <property type="match status" value="1"/>
</dbReference>
<feature type="transmembrane region" description="Helical" evidence="5">
    <location>
        <begin position="348"/>
        <end position="367"/>
    </location>
</feature>
<feature type="transmembrane region" description="Helical" evidence="5">
    <location>
        <begin position="447"/>
        <end position="468"/>
    </location>
</feature>
<dbReference type="OrthoDB" id="312276at2759"/>
<feature type="transmembrane region" description="Helical" evidence="5">
    <location>
        <begin position="142"/>
        <end position="160"/>
    </location>
</feature>
<feature type="transmembrane region" description="Helical" evidence="5">
    <location>
        <begin position="411"/>
        <end position="435"/>
    </location>
</feature>
<dbReference type="AlphaFoldDB" id="W7XBU8"/>
<feature type="transmembrane region" description="Helical" evidence="5">
    <location>
        <begin position="115"/>
        <end position="135"/>
    </location>
</feature>
<keyword evidence="3 5" id="KW-1133">Transmembrane helix</keyword>
<accession>W7XBU8</accession>
<evidence type="ECO:0000256" key="2">
    <source>
        <dbReference type="ARBA" id="ARBA00022692"/>
    </source>
</evidence>
<comment type="subcellular location">
    <subcellularLocation>
        <location evidence="1">Membrane</location>
        <topology evidence="1">Multi-pass membrane protein</topology>
    </subcellularLocation>
</comment>
<dbReference type="SUPFAM" id="SSF103473">
    <property type="entry name" value="MFS general substrate transporter"/>
    <property type="match status" value="1"/>
</dbReference>